<dbReference type="Proteomes" id="UP000701999">
    <property type="component" value="Unassembled WGS sequence"/>
</dbReference>
<keyword evidence="1" id="KW-0732">Signal</keyword>
<feature type="chain" id="PRO_5040310084" description="Phosphate starvation-inducible protein PsiF" evidence="1">
    <location>
        <begin position="19"/>
        <end position="82"/>
    </location>
</feature>
<proteinExistence type="predicted"/>
<feature type="signal peptide" evidence="1">
    <location>
        <begin position="1"/>
        <end position="18"/>
    </location>
</feature>
<comment type="caution">
    <text evidence="2">The sequence shown here is derived from an EMBL/GenBank/DDBJ whole genome shotgun (WGS) entry which is preliminary data.</text>
</comment>
<evidence type="ECO:0000313" key="3">
    <source>
        <dbReference type="Proteomes" id="UP000701999"/>
    </source>
</evidence>
<dbReference type="RefSeq" id="WP_159184237.1">
    <property type="nucleotide sequence ID" value="NZ_JACVJL010000121.1"/>
</dbReference>
<evidence type="ECO:0008006" key="4">
    <source>
        <dbReference type="Google" id="ProtNLM"/>
    </source>
</evidence>
<dbReference type="EMBL" id="JACVKN010000100">
    <property type="protein sequence ID" value="MBK2064975.1"/>
    <property type="molecule type" value="Genomic_DNA"/>
</dbReference>
<sequence>MKKMLLMLLLASPVLIFAADSATDSNTNVDNQQVKQQKFEAKKQQILKMLQEKQACVEKANLKDDLKKCKVHGGKKHKNKKD</sequence>
<name>A0A9Q2KWX1_9GAMM</name>
<evidence type="ECO:0000313" key="2">
    <source>
        <dbReference type="EMBL" id="MBK2064975.1"/>
    </source>
</evidence>
<gene>
    <name evidence="2" type="ORF">IB647_04430</name>
</gene>
<keyword evidence="3" id="KW-1185">Reference proteome</keyword>
<reference evidence="2 3" key="1">
    <citation type="submission" date="2020-09" db="EMBL/GenBank/DDBJ databases">
        <title>Development of specific Francisella tularensis PCR assay based on in-depth characterization of family Francisellaceae.</title>
        <authorList>
            <person name="Ohrman C."/>
            <person name="Sahl J."/>
            <person name="Sjodin A."/>
            <person name="Uneklint I."/>
            <person name="Ballard R."/>
            <person name="Karlsson L."/>
            <person name="Mcdonough R."/>
            <person name="Sundell D."/>
            <person name="Soria K."/>
            <person name="Brindeflk B."/>
            <person name="Vallesi A."/>
            <person name="Ramirez-Paredes J.G."/>
            <person name="Colquhoun D."/>
            <person name="Myrtennas K."/>
            <person name="Birdsell D."/>
            <person name="Johansson A."/>
            <person name="Wagner D."/>
            <person name="Forsman M."/>
        </authorList>
    </citation>
    <scope>NUCLEOTIDE SEQUENCE [LARGE SCALE GENOMIC DNA]</scope>
    <source>
        <strain evidence="2 3">FSC1140</strain>
    </source>
</reference>
<evidence type="ECO:0000256" key="1">
    <source>
        <dbReference type="SAM" id="SignalP"/>
    </source>
</evidence>
<protein>
    <recommendedName>
        <fullName evidence="4">Phosphate starvation-inducible protein PsiF</fullName>
    </recommendedName>
</protein>
<dbReference type="AlphaFoldDB" id="A0A9Q2KWX1"/>
<dbReference type="GeneID" id="93254883"/>
<organism evidence="2 3">
    <name type="scientific">Francisella noatunensis</name>
    <dbReference type="NCBI Taxonomy" id="657445"/>
    <lineage>
        <taxon>Bacteria</taxon>
        <taxon>Pseudomonadati</taxon>
        <taxon>Pseudomonadota</taxon>
        <taxon>Gammaproteobacteria</taxon>
        <taxon>Thiotrichales</taxon>
        <taxon>Francisellaceae</taxon>
        <taxon>Francisella</taxon>
    </lineage>
</organism>
<accession>A0A9Q2KWX1</accession>